<feature type="active site" description="Nucleophile" evidence="4">
    <location>
        <position position="29"/>
    </location>
</feature>
<proteinExistence type="inferred from homology"/>
<reference evidence="6 7" key="1">
    <citation type="submission" date="2019-06" db="EMBL/GenBank/DDBJ databases">
        <title>Sequencing the genomes of 1000 actinobacteria strains.</title>
        <authorList>
            <person name="Klenk H.-P."/>
        </authorList>
    </citation>
    <scope>NUCLEOTIDE SEQUENCE [LARGE SCALE GENOMIC DNA]</scope>
    <source>
        <strain evidence="6 7">DSM 18031</strain>
    </source>
</reference>
<dbReference type="Pfam" id="PF01451">
    <property type="entry name" value="LMWPc"/>
    <property type="match status" value="1"/>
</dbReference>
<dbReference type="OrthoDB" id="9784339at2"/>
<evidence type="ECO:0000256" key="3">
    <source>
        <dbReference type="ARBA" id="ARBA00022912"/>
    </source>
</evidence>
<dbReference type="PANTHER" id="PTHR11717:SF31">
    <property type="entry name" value="LOW MOLECULAR WEIGHT PROTEIN-TYROSINE-PHOSPHATASE ETP-RELATED"/>
    <property type="match status" value="1"/>
</dbReference>
<sequence length="209" mass="22733">MSDSLRLRLSGVDRRRDAELQPTRIVFVCTGNICRSPFAERVMQARCDHLAPGQFIVSSAGTRAVLGRAMDPSSALLVEHYEGSAAGFSAQQLTEDSLAGVILVLTMERAHRDPVIELAPTLLHKTFTLVEFARLAQLAPSLLKIPQPTGLAEWIRAVALARQRLSFDGGVQDDVADPYGQTQEKFLAMAQRVEPLLNQIAVASVGSRA</sequence>
<evidence type="ECO:0000256" key="1">
    <source>
        <dbReference type="ARBA" id="ARBA00011063"/>
    </source>
</evidence>
<evidence type="ECO:0000313" key="7">
    <source>
        <dbReference type="Proteomes" id="UP000318331"/>
    </source>
</evidence>
<keyword evidence="3" id="KW-0904">Protein phosphatase</keyword>
<evidence type="ECO:0000256" key="4">
    <source>
        <dbReference type="PIRSR" id="PIRSR617867-1"/>
    </source>
</evidence>
<dbReference type="InterPro" id="IPR017867">
    <property type="entry name" value="Tyr_phospatase_low_mol_wt"/>
</dbReference>
<dbReference type="EMBL" id="VFPN01000002">
    <property type="protein sequence ID" value="TQM63323.1"/>
    <property type="molecule type" value="Genomic_DNA"/>
</dbReference>
<dbReference type="InterPro" id="IPR036196">
    <property type="entry name" value="Ptyr_pPase_sf"/>
</dbReference>
<dbReference type="RefSeq" id="WP_141917353.1">
    <property type="nucleotide sequence ID" value="NZ_BAAAYS010000025.1"/>
</dbReference>
<dbReference type="PANTHER" id="PTHR11717">
    <property type="entry name" value="LOW MOLECULAR WEIGHT PROTEIN TYROSINE PHOSPHATASE"/>
    <property type="match status" value="1"/>
</dbReference>
<evidence type="ECO:0000256" key="2">
    <source>
        <dbReference type="ARBA" id="ARBA00022801"/>
    </source>
</evidence>
<evidence type="ECO:0000313" key="6">
    <source>
        <dbReference type="EMBL" id="TQM63323.1"/>
    </source>
</evidence>
<dbReference type="GO" id="GO:0004725">
    <property type="term" value="F:protein tyrosine phosphatase activity"/>
    <property type="evidence" value="ECO:0007669"/>
    <property type="project" value="InterPro"/>
</dbReference>
<evidence type="ECO:0000259" key="5">
    <source>
        <dbReference type="SMART" id="SM00226"/>
    </source>
</evidence>
<dbReference type="SMART" id="SM00226">
    <property type="entry name" value="LMWPc"/>
    <property type="match status" value="1"/>
</dbReference>
<name>A0A543HYC2_9MICO</name>
<protein>
    <submittedName>
        <fullName evidence="6">Protein-tyrosine phosphatase</fullName>
    </submittedName>
</protein>
<keyword evidence="2" id="KW-0378">Hydrolase</keyword>
<gene>
    <name evidence="6" type="ORF">FB466_1583</name>
</gene>
<dbReference type="PRINTS" id="PR00719">
    <property type="entry name" value="LMWPTPASE"/>
</dbReference>
<dbReference type="InterPro" id="IPR023485">
    <property type="entry name" value="Ptyr_pPase"/>
</dbReference>
<dbReference type="Gene3D" id="3.40.50.2300">
    <property type="match status" value="1"/>
</dbReference>
<feature type="domain" description="Phosphotyrosine protein phosphatase I" evidence="5">
    <location>
        <begin position="23"/>
        <end position="199"/>
    </location>
</feature>
<organism evidence="6 7">
    <name type="scientific">Klugiella xanthotipulae</name>
    <dbReference type="NCBI Taxonomy" id="244735"/>
    <lineage>
        <taxon>Bacteria</taxon>
        <taxon>Bacillati</taxon>
        <taxon>Actinomycetota</taxon>
        <taxon>Actinomycetes</taxon>
        <taxon>Micrococcales</taxon>
        <taxon>Microbacteriaceae</taxon>
        <taxon>Klugiella</taxon>
    </lineage>
</organism>
<dbReference type="InterPro" id="IPR050438">
    <property type="entry name" value="LMW_PTPase"/>
</dbReference>
<comment type="caution">
    <text evidence="6">The sequence shown here is derived from an EMBL/GenBank/DDBJ whole genome shotgun (WGS) entry which is preliminary data.</text>
</comment>
<keyword evidence="7" id="KW-1185">Reference proteome</keyword>
<accession>A0A543HYC2</accession>
<feature type="active site" evidence="4">
    <location>
        <position position="35"/>
    </location>
</feature>
<comment type="similarity">
    <text evidence="1">Belongs to the low molecular weight phosphotyrosine protein phosphatase family.</text>
</comment>
<dbReference type="SUPFAM" id="SSF52788">
    <property type="entry name" value="Phosphotyrosine protein phosphatases I"/>
    <property type="match status" value="1"/>
</dbReference>
<dbReference type="AlphaFoldDB" id="A0A543HYC2"/>
<dbReference type="Proteomes" id="UP000318331">
    <property type="component" value="Unassembled WGS sequence"/>
</dbReference>